<organism evidence="1">
    <name type="scientific">viral metagenome</name>
    <dbReference type="NCBI Taxonomy" id="1070528"/>
    <lineage>
        <taxon>unclassified sequences</taxon>
        <taxon>metagenomes</taxon>
        <taxon>organismal metagenomes</taxon>
    </lineage>
</organism>
<reference evidence="1" key="1">
    <citation type="journal article" date="2020" name="Nature">
        <title>Giant virus diversity and host interactions through global metagenomics.</title>
        <authorList>
            <person name="Schulz F."/>
            <person name="Roux S."/>
            <person name="Paez-Espino D."/>
            <person name="Jungbluth S."/>
            <person name="Walsh D.A."/>
            <person name="Denef V.J."/>
            <person name="McMahon K.D."/>
            <person name="Konstantinidis K.T."/>
            <person name="Eloe-Fadrosh E.A."/>
            <person name="Kyrpides N.C."/>
            <person name="Woyke T."/>
        </authorList>
    </citation>
    <scope>NUCLEOTIDE SEQUENCE</scope>
    <source>
        <strain evidence="1">GVMAG-M-3300027963-41</strain>
    </source>
</reference>
<dbReference type="EMBL" id="MN740534">
    <property type="protein sequence ID" value="QHU31991.1"/>
    <property type="molecule type" value="Genomic_DNA"/>
</dbReference>
<sequence length="208" mass="23369">MSSGSLVPPMLVPSSLYKEEAKRDSTRIRIYNMVLQQIYNKVKAVARVPGNEKSLWYVVPEFIPGTPRFDIGDAVLYIVWNLRNIGYTVEYTHPNLLFVSWRSHDEIYRKHESPLSQVLNAVRGVAQEYKVPMAKPTIPTAMAPMPEITKRKTPIKKTVEFKPEAETIHLPSPTQPMTRSLVMSATGGAGAGIPRLPGQLSERHVSFV</sequence>
<dbReference type="AlphaFoldDB" id="A0A6C0LQH9"/>
<dbReference type="InterPro" id="IPR043977">
    <property type="entry name" value="DUF5759"/>
</dbReference>
<protein>
    <submittedName>
        <fullName evidence="1">Uncharacterized protein</fullName>
    </submittedName>
</protein>
<evidence type="ECO:0000313" key="1">
    <source>
        <dbReference type="EMBL" id="QHU31991.1"/>
    </source>
</evidence>
<proteinExistence type="predicted"/>
<dbReference type="Pfam" id="PF19063">
    <property type="entry name" value="DUF5759"/>
    <property type="match status" value="1"/>
</dbReference>
<accession>A0A6C0LQH9</accession>
<name>A0A6C0LQH9_9ZZZZ</name>